<evidence type="ECO:0000256" key="7">
    <source>
        <dbReference type="ARBA" id="ARBA00022989"/>
    </source>
</evidence>
<dbReference type="OrthoDB" id="4308908at2"/>
<feature type="active site" evidence="9">
    <location>
        <position position="128"/>
    </location>
</feature>
<comment type="subcellular location">
    <subcellularLocation>
        <location evidence="9">Cell membrane</location>
        <topology evidence="9">Multi-pass membrane protein</topology>
    </subcellularLocation>
</comment>
<feature type="transmembrane region" description="Helical" evidence="9">
    <location>
        <begin position="21"/>
        <end position="39"/>
    </location>
</feature>
<dbReference type="PANTHER" id="PTHR33695">
    <property type="entry name" value="LIPOPROTEIN SIGNAL PEPTIDASE"/>
    <property type="match status" value="1"/>
</dbReference>
<name>A0A543A3S5_9ACTN</name>
<dbReference type="NCBIfam" id="TIGR00077">
    <property type="entry name" value="lspA"/>
    <property type="match status" value="1"/>
</dbReference>
<keyword evidence="7 9" id="KW-1133">Transmembrane helix</keyword>
<dbReference type="InterPro" id="IPR001872">
    <property type="entry name" value="Peptidase_A8"/>
</dbReference>
<feature type="transmembrane region" description="Helical" evidence="9">
    <location>
        <begin position="138"/>
        <end position="157"/>
    </location>
</feature>
<evidence type="ECO:0000256" key="8">
    <source>
        <dbReference type="ARBA" id="ARBA00023136"/>
    </source>
</evidence>
<gene>
    <name evidence="9" type="primary">lspA</name>
    <name evidence="11" type="ORF">FB381_1106</name>
</gene>
<organism evidence="11 12">
    <name type="scientific">Nocardioides albertanoniae</name>
    <dbReference type="NCBI Taxonomy" id="1175486"/>
    <lineage>
        <taxon>Bacteria</taxon>
        <taxon>Bacillati</taxon>
        <taxon>Actinomycetota</taxon>
        <taxon>Actinomycetes</taxon>
        <taxon>Propionibacteriales</taxon>
        <taxon>Nocardioidaceae</taxon>
        <taxon>Nocardioides</taxon>
    </lineage>
</organism>
<evidence type="ECO:0000256" key="5">
    <source>
        <dbReference type="ARBA" id="ARBA00022750"/>
    </source>
</evidence>
<evidence type="ECO:0000313" key="12">
    <source>
        <dbReference type="Proteomes" id="UP000320209"/>
    </source>
</evidence>
<evidence type="ECO:0000256" key="2">
    <source>
        <dbReference type="ARBA" id="ARBA00022475"/>
    </source>
</evidence>
<dbReference type="Proteomes" id="UP000320209">
    <property type="component" value="Unassembled WGS sequence"/>
</dbReference>
<comment type="function">
    <text evidence="9">This protein specifically catalyzes the removal of signal peptides from prolipoproteins.</text>
</comment>
<evidence type="ECO:0000256" key="9">
    <source>
        <dbReference type="HAMAP-Rule" id="MF_00161"/>
    </source>
</evidence>
<dbReference type="EC" id="3.4.23.36" evidence="9"/>
<feature type="transmembrane region" description="Helical" evidence="9">
    <location>
        <begin position="71"/>
        <end position="92"/>
    </location>
</feature>
<keyword evidence="8 9" id="KW-0472">Membrane</keyword>
<dbReference type="GO" id="GO:0004190">
    <property type="term" value="F:aspartic-type endopeptidase activity"/>
    <property type="evidence" value="ECO:0007669"/>
    <property type="project" value="UniProtKB-UniRule"/>
</dbReference>
<dbReference type="Pfam" id="PF01252">
    <property type="entry name" value="Peptidase_A8"/>
    <property type="match status" value="1"/>
</dbReference>
<keyword evidence="3 9" id="KW-0645">Protease</keyword>
<dbReference type="GO" id="GO:0006508">
    <property type="term" value="P:proteolysis"/>
    <property type="evidence" value="ECO:0007669"/>
    <property type="project" value="UniProtKB-KW"/>
</dbReference>
<proteinExistence type="inferred from homology"/>
<protein>
    <recommendedName>
        <fullName evidence="9">Lipoprotein signal peptidase</fullName>
        <ecNumber evidence="9">3.4.23.36</ecNumber>
    </recommendedName>
    <alternativeName>
        <fullName evidence="9">Prolipoprotein signal peptidase</fullName>
    </alternativeName>
    <alternativeName>
        <fullName evidence="9">Signal peptidase II</fullName>
        <shortName evidence="9">SPase II</shortName>
    </alternativeName>
</protein>
<comment type="catalytic activity">
    <reaction evidence="9">
        <text>Release of signal peptides from bacterial membrane prolipoproteins. Hydrolyzes -Xaa-Yaa-Zaa-|-(S,diacylglyceryl)Cys-, in which Xaa is hydrophobic (preferably Leu), and Yaa (Ala or Ser) and Zaa (Gly or Ala) have small, neutral side chains.</text>
        <dbReference type="EC" id="3.4.23.36"/>
    </reaction>
</comment>
<dbReference type="HAMAP" id="MF_00161">
    <property type="entry name" value="LspA"/>
    <property type="match status" value="1"/>
</dbReference>
<sequence length="165" mass="17316">MTAPSTTVAARSRVLKRRIGLLVLAAVLAGADLGIKAWAERALPAAPIEGGLLDLRLTFNPGVAFSFAADAPSWIVVGITALLTAGVAVLLWRTTPEASQPWGLALAVILGGALANLIDRTPDGHVTDYLHTGWWPTFNLADVFIVTGGLLLVALSWKDQPATET</sequence>
<feature type="transmembrane region" description="Helical" evidence="9">
    <location>
        <begin position="101"/>
        <end position="118"/>
    </location>
</feature>
<accession>A0A543A3S5</accession>
<dbReference type="EMBL" id="VFOV01000001">
    <property type="protein sequence ID" value="TQL67233.1"/>
    <property type="molecule type" value="Genomic_DNA"/>
</dbReference>
<evidence type="ECO:0000256" key="3">
    <source>
        <dbReference type="ARBA" id="ARBA00022670"/>
    </source>
</evidence>
<dbReference type="UniPathway" id="UPA00665"/>
<comment type="similarity">
    <text evidence="1 9 10">Belongs to the peptidase A8 family.</text>
</comment>
<evidence type="ECO:0000313" key="11">
    <source>
        <dbReference type="EMBL" id="TQL67233.1"/>
    </source>
</evidence>
<evidence type="ECO:0000256" key="4">
    <source>
        <dbReference type="ARBA" id="ARBA00022692"/>
    </source>
</evidence>
<keyword evidence="4 9" id="KW-0812">Transmembrane</keyword>
<evidence type="ECO:0000256" key="10">
    <source>
        <dbReference type="RuleBase" id="RU004181"/>
    </source>
</evidence>
<evidence type="ECO:0000256" key="1">
    <source>
        <dbReference type="ARBA" id="ARBA00006139"/>
    </source>
</evidence>
<evidence type="ECO:0000256" key="6">
    <source>
        <dbReference type="ARBA" id="ARBA00022801"/>
    </source>
</evidence>
<keyword evidence="2 9" id="KW-1003">Cell membrane</keyword>
<comment type="caution">
    <text evidence="11">The sequence shown here is derived from an EMBL/GenBank/DDBJ whole genome shotgun (WGS) entry which is preliminary data.</text>
</comment>
<dbReference type="AlphaFoldDB" id="A0A543A3S5"/>
<keyword evidence="5 9" id="KW-0064">Aspartyl protease</keyword>
<dbReference type="PANTHER" id="PTHR33695:SF1">
    <property type="entry name" value="LIPOPROTEIN SIGNAL PEPTIDASE"/>
    <property type="match status" value="1"/>
</dbReference>
<dbReference type="PRINTS" id="PR00781">
    <property type="entry name" value="LIPOSIGPTASE"/>
</dbReference>
<feature type="active site" evidence="9">
    <location>
        <position position="142"/>
    </location>
</feature>
<keyword evidence="6 9" id="KW-0378">Hydrolase</keyword>
<reference evidence="11 12" key="1">
    <citation type="submission" date="2019-06" db="EMBL/GenBank/DDBJ databases">
        <title>Sequencing the genomes of 1000 actinobacteria strains.</title>
        <authorList>
            <person name="Klenk H.-P."/>
        </authorList>
    </citation>
    <scope>NUCLEOTIDE SEQUENCE [LARGE SCALE GENOMIC DNA]</scope>
    <source>
        <strain evidence="11 12">DSM 25218</strain>
    </source>
</reference>
<keyword evidence="12" id="KW-1185">Reference proteome</keyword>
<comment type="pathway">
    <text evidence="9">Protein modification; lipoprotein biosynthesis (signal peptide cleavage).</text>
</comment>
<dbReference type="GO" id="GO:0005886">
    <property type="term" value="C:plasma membrane"/>
    <property type="evidence" value="ECO:0007669"/>
    <property type="project" value="UniProtKB-SubCell"/>
</dbReference>